<reference evidence="2 3" key="1">
    <citation type="submission" date="2024-04" db="EMBL/GenBank/DDBJ databases">
        <title>New Clade of Flavobacterium.</title>
        <authorList>
            <person name="Matos L."/>
            <person name="Proenca D.N."/>
            <person name="Fransisco R.M."/>
            <person name="Chung A.P."/>
            <person name="Maccario L."/>
            <person name="Sorensen S.J."/>
            <person name="Morais P.V."/>
        </authorList>
    </citation>
    <scope>NUCLEOTIDE SEQUENCE [LARGE SCALE GENOMIC DNA]</scope>
    <source>
        <strain evidence="2 3">FZUC8N2.13</strain>
    </source>
</reference>
<gene>
    <name evidence="2" type="ORF">AAGV28_08050</name>
</gene>
<evidence type="ECO:0000256" key="1">
    <source>
        <dbReference type="SAM" id="Coils"/>
    </source>
</evidence>
<evidence type="ECO:0000313" key="2">
    <source>
        <dbReference type="EMBL" id="MFA9191319.1"/>
    </source>
</evidence>
<dbReference type="Proteomes" id="UP001574169">
    <property type="component" value="Unassembled WGS sequence"/>
</dbReference>
<sequence>MAHNDNQIRQKYFSNHSKLKITMKKIILFAMLFGMSSVNWGQDKITCLTASGPDLLETKKEVKYGTPLCVEVLGVNTFLMKTYSTYTPINFDFSTKGFLDFNFPEKQSTSEAEVNKKGKLSDINIVSEMILLENKIDNKKILINNLELKMATSGSNDIDKLQIKNLEEEIANLKIKSDKLDEEIKKLTKNNEKLKKQYDSIFNIVTQSQKFKDEFKIFQKHFLNIDKYTTLKNTLLKQINRDSIFISNTKNFQARSKSSYNAVYGLEDDHLKQKIKVTEELSNLETSYLNLVSIFEQLNISFKNKELKLSGELKDGKNVLKFDKITASFETKYLFGEEMKKVKVINDSLIQSKNRTKIIEEAQAGIDLYDEIMNSNFTKTIISDNVYDDSAKIKLQLKNNKGKVVYEYREFEVKSYGNWKVNGSAGYFLNFISDDNYTIRKKNETDPISKTGISKASSSALKHSLGGLLHAYYNFKGSVDAGFSVGLSINDNANVGFYMGGSVFLTETNRLVITSGISFNKINKISMSNLVFEETKQQYNFTNESDTEIRYDEVYKPALFIGISYNLF</sequence>
<keyword evidence="3" id="KW-1185">Reference proteome</keyword>
<keyword evidence="1" id="KW-0175">Coiled coil</keyword>
<accession>A0ABV4TB54</accession>
<dbReference type="EMBL" id="JBCFQL010000007">
    <property type="protein sequence ID" value="MFA9191319.1"/>
    <property type="molecule type" value="Genomic_DNA"/>
</dbReference>
<feature type="coiled-coil region" evidence="1">
    <location>
        <begin position="129"/>
        <end position="204"/>
    </location>
</feature>
<dbReference type="RefSeq" id="WP_373406307.1">
    <property type="nucleotide sequence ID" value="NZ_JBCFQL010000007.1"/>
</dbReference>
<organism evidence="2 3">
    <name type="scientific">Flavobacterium zubiriense</name>
    <dbReference type="NCBI Taxonomy" id="3138075"/>
    <lineage>
        <taxon>Bacteria</taxon>
        <taxon>Pseudomonadati</taxon>
        <taxon>Bacteroidota</taxon>
        <taxon>Flavobacteriia</taxon>
        <taxon>Flavobacteriales</taxon>
        <taxon>Flavobacteriaceae</taxon>
        <taxon>Flavobacterium</taxon>
    </lineage>
</organism>
<proteinExistence type="predicted"/>
<evidence type="ECO:0000313" key="3">
    <source>
        <dbReference type="Proteomes" id="UP001574169"/>
    </source>
</evidence>
<protein>
    <submittedName>
        <fullName evidence="2">Uncharacterized protein</fullName>
    </submittedName>
</protein>
<name>A0ABV4TB54_9FLAO</name>
<comment type="caution">
    <text evidence="2">The sequence shown here is derived from an EMBL/GenBank/DDBJ whole genome shotgun (WGS) entry which is preliminary data.</text>
</comment>